<sequence>MGFTVDFRLHTTSVTLKAWAALTVHPPDTPRLFCHKRRLDDSWLHSYTSPKGSDSASVPLMSSASFVALVLSVLVFVSSAMPLDSVWVDGEGNAAAFFDGRYFMRPYFSNNFQMANPMPKRSPFSKRRGRELFGKRSAPMQFGEESFWQSAERNRRRANELFGRKSRKSCEAQKVDWFFVPTTSQTPWHNGQLFSTPQSFCAWLPKTANGKANGRFVVPRKLPRNLLRRRGYVSPAVSTMRGRIFLFPLLLALRTAGLPRPKDVFSCFALHTNTFLEKSGNVLIEDVHDVYGCLRRCFQAAKDYGFRCKSAMYNVNAGSCILSKFDRGERKVKTAKHLQIDMYENNCLNESGTAGLSEFVHQTRTTASPLTGNQVRRAKYRNLFVHAVKQYAIDSKPPPLKRIVENNAFARPSSTTSNSANSKAKRISNKNLMSSTAISNETWKTNENCFKRTPSRVLTRFEEQTLQETSLSECMLACVVSSRFYCASFNFSPTQKVCVLNGGNLHLNGATFNQSRSFDYYENTCRPRVGGSSAAKTAEHSKLDPKCFRIHKNSLLNSFDAVIVPDAAQLDGCMKACNSGESKCVALNWVETPGGCMIFYRSYDASLIVASNKGSFVVNNCPSSPNERRKTTSGSSNDYYDQIS</sequence>
<evidence type="ECO:0000256" key="1">
    <source>
        <dbReference type="SAM" id="MobiDB-lite"/>
    </source>
</evidence>
<feature type="domain" description="Apple" evidence="2">
    <location>
        <begin position="547"/>
        <end position="621"/>
    </location>
</feature>
<dbReference type="InterPro" id="IPR052774">
    <property type="entry name" value="Celegans_DevNeuronal_Protein"/>
</dbReference>
<name>A0A8S1HJU1_9PELO</name>
<dbReference type="PANTHER" id="PTHR47327:SF15">
    <property type="entry name" value="APPLE DOMAIN-CONTAINING PROTEIN"/>
    <property type="match status" value="1"/>
</dbReference>
<feature type="domain" description="Apple" evidence="2">
    <location>
        <begin position="267"/>
        <end position="347"/>
    </location>
</feature>
<keyword evidence="4" id="KW-1185">Reference proteome</keyword>
<accession>A0A8S1HJU1</accession>
<dbReference type="AlphaFoldDB" id="A0A8S1HJU1"/>
<dbReference type="EMBL" id="CAJGYM010000046">
    <property type="protein sequence ID" value="CAD6194641.1"/>
    <property type="molecule type" value="Genomic_DNA"/>
</dbReference>
<dbReference type="SMART" id="SM00473">
    <property type="entry name" value="PAN_AP"/>
    <property type="match status" value="3"/>
</dbReference>
<feature type="domain" description="Apple" evidence="2">
    <location>
        <begin position="449"/>
        <end position="525"/>
    </location>
</feature>
<dbReference type="Pfam" id="PF00024">
    <property type="entry name" value="PAN_1"/>
    <property type="match status" value="2"/>
</dbReference>
<evidence type="ECO:0000313" key="4">
    <source>
        <dbReference type="Proteomes" id="UP000835052"/>
    </source>
</evidence>
<dbReference type="PROSITE" id="PS50948">
    <property type="entry name" value="PAN"/>
    <property type="match status" value="3"/>
</dbReference>
<reference evidence="3" key="1">
    <citation type="submission" date="2020-10" db="EMBL/GenBank/DDBJ databases">
        <authorList>
            <person name="Kikuchi T."/>
        </authorList>
    </citation>
    <scope>NUCLEOTIDE SEQUENCE</scope>
    <source>
        <strain evidence="3">NKZ352</strain>
    </source>
</reference>
<proteinExistence type="predicted"/>
<evidence type="ECO:0000313" key="3">
    <source>
        <dbReference type="EMBL" id="CAD6194641.1"/>
    </source>
</evidence>
<dbReference type="Gene3D" id="3.50.4.10">
    <property type="entry name" value="Hepatocyte Growth Factor"/>
    <property type="match status" value="2"/>
</dbReference>
<dbReference type="InterPro" id="IPR003609">
    <property type="entry name" value="Pan_app"/>
</dbReference>
<dbReference type="Proteomes" id="UP000835052">
    <property type="component" value="Unassembled WGS sequence"/>
</dbReference>
<dbReference type="PANTHER" id="PTHR47327">
    <property type="entry name" value="FI18240P1-RELATED"/>
    <property type="match status" value="1"/>
</dbReference>
<dbReference type="CDD" id="cd01099">
    <property type="entry name" value="PAN_AP_HGF"/>
    <property type="match status" value="2"/>
</dbReference>
<dbReference type="SUPFAM" id="SSF57414">
    <property type="entry name" value="Hairpin loop containing domain-like"/>
    <property type="match status" value="2"/>
</dbReference>
<feature type="compositionally biased region" description="Polar residues" evidence="1">
    <location>
        <begin position="632"/>
        <end position="644"/>
    </location>
</feature>
<dbReference type="OrthoDB" id="5822796at2759"/>
<comment type="caution">
    <text evidence="3">The sequence shown here is derived from an EMBL/GenBank/DDBJ whole genome shotgun (WGS) entry which is preliminary data.</text>
</comment>
<evidence type="ECO:0000259" key="2">
    <source>
        <dbReference type="PROSITE" id="PS50948"/>
    </source>
</evidence>
<protein>
    <recommendedName>
        <fullName evidence="2">Apple domain-containing protein</fullName>
    </recommendedName>
</protein>
<gene>
    <name evidence="3" type="ORF">CAUJ_LOCUS10560</name>
</gene>
<dbReference type="GO" id="GO:0009653">
    <property type="term" value="P:anatomical structure morphogenesis"/>
    <property type="evidence" value="ECO:0007669"/>
    <property type="project" value="TreeGrafter"/>
</dbReference>
<organism evidence="3 4">
    <name type="scientific">Caenorhabditis auriculariae</name>
    <dbReference type="NCBI Taxonomy" id="2777116"/>
    <lineage>
        <taxon>Eukaryota</taxon>
        <taxon>Metazoa</taxon>
        <taxon>Ecdysozoa</taxon>
        <taxon>Nematoda</taxon>
        <taxon>Chromadorea</taxon>
        <taxon>Rhabditida</taxon>
        <taxon>Rhabditina</taxon>
        <taxon>Rhabditomorpha</taxon>
        <taxon>Rhabditoidea</taxon>
        <taxon>Rhabditidae</taxon>
        <taxon>Peloderinae</taxon>
        <taxon>Caenorhabditis</taxon>
    </lineage>
</organism>
<feature type="region of interest" description="Disordered" evidence="1">
    <location>
        <begin position="621"/>
        <end position="644"/>
    </location>
</feature>